<evidence type="ECO:0000313" key="12">
    <source>
        <dbReference type="EMBL" id="KPJ53525.1"/>
    </source>
</evidence>
<evidence type="ECO:0000256" key="9">
    <source>
        <dbReference type="ARBA" id="ARBA00034078"/>
    </source>
</evidence>
<evidence type="ECO:0000256" key="3">
    <source>
        <dbReference type="ARBA" id="ARBA00022714"/>
    </source>
</evidence>
<evidence type="ECO:0000256" key="2">
    <source>
        <dbReference type="ARBA" id="ARBA00022630"/>
    </source>
</evidence>
<reference evidence="12 13" key="1">
    <citation type="journal article" date="2015" name="Microbiome">
        <title>Genomic resolution of linkages in carbon, nitrogen, and sulfur cycling among widespread estuary sediment bacteria.</title>
        <authorList>
            <person name="Baker B.J."/>
            <person name="Lazar C.S."/>
            <person name="Teske A.P."/>
            <person name="Dick G.J."/>
        </authorList>
    </citation>
    <scope>NUCLEOTIDE SEQUENCE [LARGE SCALE GENOMIC DNA]</scope>
    <source>
        <strain evidence="12">DG_24</strain>
    </source>
</reference>
<dbReference type="InterPro" id="IPR017938">
    <property type="entry name" value="Riboflavin_synthase-like_b-brl"/>
</dbReference>
<dbReference type="InterPro" id="IPR037117">
    <property type="entry name" value="Dihydroorotate_DH_ele_sf"/>
</dbReference>
<evidence type="ECO:0000256" key="10">
    <source>
        <dbReference type="PIRSR" id="PIRSR006816-2"/>
    </source>
</evidence>
<evidence type="ECO:0000259" key="11">
    <source>
        <dbReference type="PROSITE" id="PS51384"/>
    </source>
</evidence>
<comment type="cofactor">
    <cofactor evidence="9">
        <name>[2Fe-2S] cluster</name>
        <dbReference type="ChEBI" id="CHEBI:190135"/>
    </cofactor>
</comment>
<dbReference type="GO" id="GO:0006221">
    <property type="term" value="P:pyrimidine nucleotide biosynthetic process"/>
    <property type="evidence" value="ECO:0007669"/>
    <property type="project" value="InterPro"/>
</dbReference>
<dbReference type="InterPro" id="IPR039261">
    <property type="entry name" value="FNR_nucleotide-bd"/>
</dbReference>
<feature type="binding site" evidence="10">
    <location>
        <position position="248"/>
    </location>
    <ligand>
        <name>[2Fe-2S] cluster</name>
        <dbReference type="ChEBI" id="CHEBI:190135"/>
    </ligand>
</feature>
<evidence type="ECO:0000256" key="6">
    <source>
        <dbReference type="ARBA" id="ARBA00022982"/>
    </source>
</evidence>
<evidence type="ECO:0000256" key="1">
    <source>
        <dbReference type="ARBA" id="ARBA00022448"/>
    </source>
</evidence>
<dbReference type="Pfam" id="PF10418">
    <property type="entry name" value="DHODB_Fe-S_bind"/>
    <property type="match status" value="1"/>
</dbReference>
<feature type="domain" description="FAD-binding FR-type" evidence="11">
    <location>
        <begin position="5"/>
        <end position="105"/>
    </location>
</feature>
<comment type="caution">
    <text evidence="12">The sequence shown here is derived from an EMBL/GenBank/DDBJ whole genome shotgun (WGS) entry which is preliminary data.</text>
</comment>
<evidence type="ECO:0000256" key="8">
    <source>
        <dbReference type="ARBA" id="ARBA00023014"/>
    </source>
</evidence>
<keyword evidence="8 10" id="KW-0411">Iron-sulfur</keyword>
<sequence>MSHIYMPHQMEITEIIDETPDTRTLKLVFKDEGVRESFSFKAGQFGLFSVYGAGECTFDICSSPTWKDHIECCFRKVGKVTSALWRLEQGDLVGFRGPYGNWFPVDEFKGKNIVFIAGGIAFPPIRGVLWNCVDLRDQFKDITIVYGARTVSDLVYKYELEEWEKRDDVSLVKTVDPGGETPDWDGKIGFVPTVLEQAAPSSENAVALVCGPPIMIKFTLPVLTKLGFSDDRIYSTLENRMKCGVGKCGRCNIADVYVCKEGPVFTAEQMKVLPPEY</sequence>
<comment type="cofactor">
    <cofactor evidence="10">
        <name>[2Fe-2S] cluster</name>
        <dbReference type="ChEBI" id="CHEBI:190135"/>
    </cofactor>
    <text evidence="10">Binds 1 [2Fe-2S] cluster per subunit.</text>
</comment>
<dbReference type="InterPro" id="IPR050353">
    <property type="entry name" value="PyrK_electron_transfer"/>
</dbReference>
<keyword evidence="2" id="KW-0285">Flavoprotein</keyword>
<dbReference type="InterPro" id="IPR019480">
    <property type="entry name" value="Dihydroorotate_DH_Fe-S-bd"/>
</dbReference>
<gene>
    <name evidence="12" type="ORF">AMJ39_04390</name>
</gene>
<dbReference type="InterPro" id="IPR001709">
    <property type="entry name" value="Flavoprot_Pyr_Nucl_cyt_Rdtase"/>
</dbReference>
<dbReference type="SUPFAM" id="SSF63380">
    <property type="entry name" value="Riboflavin synthase domain-like"/>
    <property type="match status" value="1"/>
</dbReference>
<dbReference type="AlphaFoldDB" id="A0A0S7WTH8"/>
<keyword evidence="4 10" id="KW-0479">Metal-binding</keyword>
<dbReference type="InterPro" id="IPR017927">
    <property type="entry name" value="FAD-bd_FR_type"/>
</dbReference>
<dbReference type="PATRIC" id="fig|1703770.3.peg.1733"/>
<dbReference type="CDD" id="cd06221">
    <property type="entry name" value="sulfite_reductase_like"/>
    <property type="match status" value="1"/>
</dbReference>
<organism evidence="12 13">
    <name type="scientific">candidate division TA06 bacterium DG_24</name>
    <dbReference type="NCBI Taxonomy" id="1703770"/>
    <lineage>
        <taxon>Bacteria</taxon>
        <taxon>Bacteria division TA06</taxon>
    </lineage>
</organism>
<dbReference type="PRINTS" id="PR00406">
    <property type="entry name" value="CYTB5RDTASE"/>
</dbReference>
<accession>A0A0S7WTH8</accession>
<feature type="binding site" evidence="10">
    <location>
        <position position="243"/>
    </location>
    <ligand>
        <name>[2Fe-2S] cluster</name>
        <dbReference type="ChEBI" id="CHEBI:190135"/>
    </ligand>
</feature>
<dbReference type="InterPro" id="IPR001433">
    <property type="entry name" value="OxRdtase_FAD/NAD-bd"/>
</dbReference>
<dbReference type="GO" id="GO:0051537">
    <property type="term" value="F:2 iron, 2 sulfur cluster binding"/>
    <property type="evidence" value="ECO:0007669"/>
    <property type="project" value="UniProtKB-KW"/>
</dbReference>
<dbReference type="PROSITE" id="PS51384">
    <property type="entry name" value="FAD_FR"/>
    <property type="match status" value="1"/>
</dbReference>
<dbReference type="GO" id="GO:0046872">
    <property type="term" value="F:metal ion binding"/>
    <property type="evidence" value="ECO:0007669"/>
    <property type="project" value="UniProtKB-KW"/>
</dbReference>
<dbReference type="STRING" id="1703770.AMJ39_04390"/>
<dbReference type="Gene3D" id="2.40.30.10">
    <property type="entry name" value="Translation factors"/>
    <property type="match status" value="1"/>
</dbReference>
<protein>
    <submittedName>
        <fullName evidence="12">Heterodisulfide reductase subunit F</fullName>
    </submittedName>
</protein>
<keyword evidence="6" id="KW-0249">Electron transport</keyword>
<dbReference type="EMBL" id="LIZS01000017">
    <property type="protein sequence ID" value="KPJ53525.1"/>
    <property type="molecule type" value="Genomic_DNA"/>
</dbReference>
<dbReference type="GO" id="GO:0016491">
    <property type="term" value="F:oxidoreductase activity"/>
    <property type="evidence" value="ECO:0007669"/>
    <property type="project" value="InterPro"/>
</dbReference>
<dbReference type="Gene3D" id="3.40.50.80">
    <property type="entry name" value="Nucleotide-binding domain of ferredoxin-NADP reductase (FNR) module"/>
    <property type="match status" value="1"/>
</dbReference>
<keyword evidence="1" id="KW-0813">Transport</keyword>
<feature type="binding site" evidence="10">
    <location>
        <position position="259"/>
    </location>
    <ligand>
        <name>[2Fe-2S] cluster</name>
        <dbReference type="ChEBI" id="CHEBI:190135"/>
    </ligand>
</feature>
<evidence type="ECO:0000256" key="5">
    <source>
        <dbReference type="ARBA" id="ARBA00022827"/>
    </source>
</evidence>
<dbReference type="InterPro" id="IPR012165">
    <property type="entry name" value="Cyt_c3_hydrogenase_gsu"/>
</dbReference>
<dbReference type="PANTHER" id="PTHR43513:SF1">
    <property type="entry name" value="ANAEROBIC SULFITE REDUCTASE SUBUNIT B"/>
    <property type="match status" value="1"/>
</dbReference>
<feature type="binding site" evidence="10">
    <location>
        <position position="251"/>
    </location>
    <ligand>
        <name>[2Fe-2S] cluster</name>
        <dbReference type="ChEBI" id="CHEBI:190135"/>
    </ligand>
</feature>
<evidence type="ECO:0000256" key="7">
    <source>
        <dbReference type="ARBA" id="ARBA00023004"/>
    </source>
</evidence>
<dbReference type="Proteomes" id="UP000052008">
    <property type="component" value="Unassembled WGS sequence"/>
</dbReference>
<name>A0A0S7WTH8_UNCT6</name>
<keyword evidence="3 10" id="KW-0001">2Fe-2S</keyword>
<dbReference type="PANTHER" id="PTHR43513">
    <property type="entry name" value="DIHYDROOROTATE DEHYDROGENASE B (NAD(+)), ELECTRON TRANSFER SUBUNIT"/>
    <property type="match status" value="1"/>
</dbReference>
<dbReference type="SUPFAM" id="SSF52343">
    <property type="entry name" value="Ferredoxin reductase-like, C-terminal NADP-linked domain"/>
    <property type="match status" value="1"/>
</dbReference>
<dbReference type="GO" id="GO:0050660">
    <property type="term" value="F:flavin adenine dinucleotide binding"/>
    <property type="evidence" value="ECO:0007669"/>
    <property type="project" value="InterPro"/>
</dbReference>
<dbReference type="Pfam" id="PF00175">
    <property type="entry name" value="NAD_binding_1"/>
    <property type="match status" value="1"/>
</dbReference>
<keyword evidence="5" id="KW-0274">FAD</keyword>
<dbReference type="PIRSF" id="PIRSF006816">
    <property type="entry name" value="Cyc3_hyd_g"/>
    <property type="match status" value="1"/>
</dbReference>
<evidence type="ECO:0000256" key="4">
    <source>
        <dbReference type="ARBA" id="ARBA00022723"/>
    </source>
</evidence>
<dbReference type="Gene3D" id="2.10.240.10">
    <property type="entry name" value="Dihydroorotate dehydrogenase, electron transfer subunit"/>
    <property type="match status" value="1"/>
</dbReference>
<proteinExistence type="predicted"/>
<dbReference type="PRINTS" id="PR00371">
    <property type="entry name" value="FPNCR"/>
</dbReference>
<keyword evidence="7 10" id="KW-0408">Iron</keyword>
<evidence type="ECO:0000313" key="13">
    <source>
        <dbReference type="Proteomes" id="UP000052008"/>
    </source>
</evidence>